<gene>
    <name evidence="1" type="ORF">TO10_v1_1420022</name>
</gene>
<dbReference type="AlphaFoldDB" id="A0A0S4WMI3"/>
<protein>
    <submittedName>
        <fullName evidence="1">Uncharacterized protein</fullName>
    </submittedName>
</protein>
<reference evidence="1" key="1">
    <citation type="submission" date="2015-10" db="EMBL/GenBank/DDBJ databases">
        <authorList>
            <person name="Gilbert D.G."/>
        </authorList>
    </citation>
    <scope>NUCLEOTIDE SEQUENCE</scope>
    <source>
        <strain evidence="1">Phyl III-seqv23</strain>
    </source>
</reference>
<accession>A0A0S4WMI3</accession>
<name>A0A0S4WMI3_RALSL</name>
<proteinExistence type="predicted"/>
<dbReference type="EMBL" id="LN899827">
    <property type="protein sequence ID" value="CUV48019.1"/>
    <property type="molecule type" value="Genomic_DNA"/>
</dbReference>
<evidence type="ECO:0000313" key="1">
    <source>
        <dbReference type="EMBL" id="CUV48019.1"/>
    </source>
</evidence>
<organism evidence="1">
    <name type="scientific">Ralstonia solanacearum</name>
    <name type="common">Pseudomonas solanacearum</name>
    <dbReference type="NCBI Taxonomy" id="305"/>
    <lineage>
        <taxon>Bacteria</taxon>
        <taxon>Pseudomonadati</taxon>
        <taxon>Pseudomonadota</taxon>
        <taxon>Betaproteobacteria</taxon>
        <taxon>Burkholderiales</taxon>
        <taxon>Burkholderiaceae</taxon>
        <taxon>Ralstonia</taxon>
        <taxon>Ralstonia solanacearum species complex</taxon>
    </lineage>
</organism>
<sequence>MSRTAAMAAAYAWAGISPTGEGADPTPWNNFNLPRGMSLGDKAYGDFMRRYYPPNYGCGTPVCASVVEHPFGHPDLSGPEHYACPHFHATNASGKSAILPCKKQITTR</sequence>